<keyword evidence="3" id="KW-0411">Iron-sulfur</keyword>
<dbReference type="PROSITE" id="PS51379">
    <property type="entry name" value="4FE4S_FER_2"/>
    <property type="match status" value="2"/>
</dbReference>
<dbReference type="SUPFAM" id="SSF52540">
    <property type="entry name" value="P-loop containing nucleoside triphosphate hydrolases"/>
    <property type="match status" value="1"/>
</dbReference>
<dbReference type="Gene3D" id="3.40.50.300">
    <property type="entry name" value="P-loop containing nucleotide triphosphate hydrolases"/>
    <property type="match status" value="2"/>
</dbReference>
<evidence type="ECO:0000259" key="4">
    <source>
        <dbReference type="PROSITE" id="PS51379"/>
    </source>
</evidence>
<dbReference type="EMBL" id="QFWT01000009">
    <property type="protein sequence ID" value="PWI32421.1"/>
    <property type="molecule type" value="Genomic_DNA"/>
</dbReference>
<dbReference type="PANTHER" id="PTHR43063:SF1">
    <property type="entry name" value="4FE-4S CLUSTER CONTAINING PARA FAMILY ATPASE PROTEIN"/>
    <property type="match status" value="1"/>
</dbReference>
<evidence type="ECO:0000256" key="2">
    <source>
        <dbReference type="ARBA" id="ARBA00023004"/>
    </source>
</evidence>
<dbReference type="CDD" id="cd03110">
    <property type="entry name" value="SIMIBI_bact_arch"/>
    <property type="match status" value="1"/>
</dbReference>
<dbReference type="PROSITE" id="PS00198">
    <property type="entry name" value="4FE4S_FER_1"/>
    <property type="match status" value="1"/>
</dbReference>
<protein>
    <submittedName>
        <fullName evidence="5">(4Fe-4S)-binding protein</fullName>
    </submittedName>
</protein>
<comment type="caution">
    <text evidence="5">The sequence shown here is derived from an EMBL/GenBank/DDBJ whole genome shotgun (WGS) entry which is preliminary data.</text>
</comment>
<dbReference type="OrthoDB" id="9808559at2"/>
<dbReference type="InterPro" id="IPR027417">
    <property type="entry name" value="P-loop_NTPase"/>
</dbReference>
<dbReference type="GO" id="GO:0051536">
    <property type="term" value="F:iron-sulfur cluster binding"/>
    <property type="evidence" value="ECO:0007669"/>
    <property type="project" value="UniProtKB-KW"/>
</dbReference>
<dbReference type="AlphaFoldDB" id="A0A2U3B6K3"/>
<reference evidence="5 6" key="1">
    <citation type="submission" date="2018-05" db="EMBL/GenBank/DDBJ databases">
        <title>Vibrio limimaris sp. nov., isolated from marine sediment.</title>
        <authorList>
            <person name="Li C.-M."/>
        </authorList>
    </citation>
    <scope>NUCLEOTIDE SEQUENCE [LARGE SCALE GENOMIC DNA]</scope>
    <source>
        <strain evidence="5 6">E4404</strain>
    </source>
</reference>
<dbReference type="InterPro" id="IPR017896">
    <property type="entry name" value="4Fe4S_Fe-S-bd"/>
</dbReference>
<evidence type="ECO:0000256" key="1">
    <source>
        <dbReference type="ARBA" id="ARBA00022723"/>
    </source>
</evidence>
<dbReference type="GO" id="GO:0046872">
    <property type="term" value="F:metal ion binding"/>
    <property type="evidence" value="ECO:0007669"/>
    <property type="project" value="UniProtKB-KW"/>
</dbReference>
<dbReference type="Pfam" id="PF01656">
    <property type="entry name" value="CbiA"/>
    <property type="match status" value="1"/>
</dbReference>
<evidence type="ECO:0000313" key="5">
    <source>
        <dbReference type="EMBL" id="PWI32421.1"/>
    </source>
</evidence>
<evidence type="ECO:0000256" key="3">
    <source>
        <dbReference type="ARBA" id="ARBA00023014"/>
    </source>
</evidence>
<dbReference type="Pfam" id="PF00037">
    <property type="entry name" value="Fer4"/>
    <property type="match status" value="2"/>
</dbReference>
<keyword evidence="2" id="KW-0408">Iron</keyword>
<feature type="domain" description="4Fe-4S ferredoxin-type" evidence="4">
    <location>
        <begin position="88"/>
        <end position="116"/>
    </location>
</feature>
<dbReference type="RefSeq" id="WP_109320561.1">
    <property type="nucleotide sequence ID" value="NZ_QFWT01000009.1"/>
</dbReference>
<keyword evidence="1" id="KW-0479">Metal-binding</keyword>
<dbReference type="PANTHER" id="PTHR43063">
    <property type="entry name" value="4FE-4S CLUSTER CONTAINING PARA FAMILY ATPASE PROTEIN"/>
    <property type="match status" value="1"/>
</dbReference>
<organism evidence="5 6">
    <name type="scientific">Vibrio albus</name>
    <dbReference type="NCBI Taxonomy" id="2200953"/>
    <lineage>
        <taxon>Bacteria</taxon>
        <taxon>Pseudomonadati</taxon>
        <taxon>Pseudomonadota</taxon>
        <taxon>Gammaproteobacteria</taxon>
        <taxon>Vibrionales</taxon>
        <taxon>Vibrionaceae</taxon>
        <taxon>Vibrio</taxon>
    </lineage>
</organism>
<feature type="domain" description="4Fe-4S ferredoxin-type" evidence="4">
    <location>
        <begin position="58"/>
        <end position="87"/>
    </location>
</feature>
<dbReference type="InterPro" id="IPR017900">
    <property type="entry name" value="4Fe4S_Fe_S_CS"/>
</dbReference>
<dbReference type="InterPro" id="IPR002586">
    <property type="entry name" value="CobQ/CobB/MinD/ParA_Nub-bd_dom"/>
</dbReference>
<evidence type="ECO:0000313" key="6">
    <source>
        <dbReference type="Proteomes" id="UP000245362"/>
    </source>
</evidence>
<dbReference type="Proteomes" id="UP000245362">
    <property type="component" value="Unassembled WGS sequence"/>
</dbReference>
<name>A0A2U3B6K3_9VIBR</name>
<keyword evidence="6" id="KW-1185">Reference proteome</keyword>
<accession>A0A2U3B6K3</accession>
<dbReference type="Gene3D" id="3.30.70.20">
    <property type="match status" value="1"/>
</dbReference>
<proteinExistence type="predicted"/>
<sequence>MKLAIASGKGGTGKTTVSVALALSAGKDVMYLDCDVEEPNGKLFLHPEIDATDTVSVPVPVVNRELCNGCGDCSDICEFNAIVSQGEYAIVFPELCHSCGGCMYACPENAITEEMHPIGSLIHGRAGKVQYVEGVLNIGVAMATPLIKAVKERATEDGLSIIDSPPGTSCSMVTTVRDADFVLLVTEPTPFGLHDLKIAVKTVEELGRPFAVIINRFDQTDNCVDVFCQEEGIAVLLRIPENRKVAEVYSRGEPLLSALPELKSDFQLMLSAIEDGLRAGENG</sequence>
<gene>
    <name evidence="5" type="ORF">DI392_15290</name>
</gene>